<evidence type="ECO:0000256" key="12">
    <source>
        <dbReference type="PIRSR" id="PIRSR601508-1"/>
    </source>
</evidence>
<keyword evidence="14" id="KW-1015">Disulfide bond</keyword>
<dbReference type="WBParaSite" id="maker-uti_cns_0003565-snap-gene-0.5-mRNA-1">
    <property type="protein sequence ID" value="maker-uti_cns_0003565-snap-gene-0.5-mRNA-1"/>
    <property type="gene ID" value="maker-uti_cns_0003565-snap-gene-0.5"/>
</dbReference>
<keyword evidence="11" id="KW-0407">Ion channel</keyword>
<evidence type="ECO:0000256" key="1">
    <source>
        <dbReference type="ARBA" id="ARBA00004651"/>
    </source>
</evidence>
<keyword evidence="10" id="KW-1071">Ligand-gated ion channel</keyword>
<keyword evidence="5 15" id="KW-1133">Transmembrane helix</keyword>
<dbReference type="SMART" id="SM00918">
    <property type="entry name" value="Lig_chan-Glu_bd"/>
    <property type="match status" value="1"/>
</dbReference>
<feature type="transmembrane region" description="Helical" evidence="15">
    <location>
        <begin position="376"/>
        <end position="396"/>
    </location>
</feature>
<name>A0A1I8GXY1_9PLAT</name>
<evidence type="ECO:0000259" key="16">
    <source>
        <dbReference type="SMART" id="SM00918"/>
    </source>
</evidence>
<proteinExistence type="predicted"/>
<evidence type="ECO:0000256" key="11">
    <source>
        <dbReference type="ARBA" id="ARBA00023303"/>
    </source>
</evidence>
<dbReference type="Proteomes" id="UP000095280">
    <property type="component" value="Unplaced"/>
</dbReference>
<feature type="transmembrane region" description="Helical" evidence="15">
    <location>
        <begin position="188"/>
        <end position="210"/>
    </location>
</feature>
<evidence type="ECO:0000256" key="3">
    <source>
        <dbReference type="ARBA" id="ARBA00022475"/>
    </source>
</evidence>
<dbReference type="PRINTS" id="PR00177">
    <property type="entry name" value="NMDARECEPTOR"/>
</dbReference>
<evidence type="ECO:0000256" key="10">
    <source>
        <dbReference type="ARBA" id="ARBA00023286"/>
    </source>
</evidence>
<dbReference type="Gene3D" id="3.40.190.10">
    <property type="entry name" value="Periplasmic binding protein-like II"/>
    <property type="match status" value="1"/>
</dbReference>
<dbReference type="InterPro" id="IPR019594">
    <property type="entry name" value="Glu/Gly-bd"/>
</dbReference>
<dbReference type="InterPro" id="IPR001508">
    <property type="entry name" value="Iono_Glu_rcpt_met"/>
</dbReference>
<keyword evidence="2" id="KW-0813">Transport</keyword>
<keyword evidence="4 15" id="KW-0812">Transmembrane</keyword>
<dbReference type="Pfam" id="PF00060">
    <property type="entry name" value="Lig_chan"/>
    <property type="match status" value="1"/>
</dbReference>
<evidence type="ECO:0000313" key="18">
    <source>
        <dbReference type="WBParaSite" id="maker-uti_cns_0003565-snap-gene-0.5-mRNA-1"/>
    </source>
</evidence>
<keyword evidence="17" id="KW-1185">Reference proteome</keyword>
<sequence length="410" mass="46084">VRPYVIYDENTYGKVTGHAEDVLNIVRENLNFSTIVLKPPDGQFGAPINGTQRFSGCIGELQNGKADLAVVFAVTNLRYAVVDYLDDYLYSSNNILVRIPPPASKIWNVFTPMTLQVWLLLAASIFIVPFIIYLLALFSPFSVWNLKLSFAFADEVWYKEYLWSTIGSFLQQGQDFYPFAMSPRTVMVFWWLLTVIIFGAYTGDLTAHLATSVSSLTIRTLEDLVSMPYYTALVPRGTNIHTAIDMATSGPMFQLKSMTVLVQSHEDCARKLLASTNPYTVCIADQKSNLYFANQFCEEMYVADEYFNFYYLAWPVPKDAFYADAMNLIIRRAKENGLVDMLRLKYFPTSSSECSSAQGGISDAEPINLEGIGGSCLVPGVLYLIGLLILLLELFWTACLNKDPLQCVLF</sequence>
<evidence type="ECO:0000313" key="17">
    <source>
        <dbReference type="Proteomes" id="UP000095280"/>
    </source>
</evidence>
<evidence type="ECO:0000256" key="7">
    <source>
        <dbReference type="ARBA" id="ARBA00023136"/>
    </source>
</evidence>
<evidence type="ECO:0000256" key="15">
    <source>
        <dbReference type="SAM" id="Phobius"/>
    </source>
</evidence>
<feature type="domain" description="Ionotropic glutamate receptor L-glutamate and glycine-binding" evidence="16">
    <location>
        <begin position="3"/>
        <end position="63"/>
    </location>
</feature>
<feature type="binding site" evidence="12">
    <location>
        <position position="78"/>
    </location>
    <ligand>
        <name>L-glutamate</name>
        <dbReference type="ChEBI" id="CHEBI:29985"/>
    </ligand>
</feature>
<feature type="site" description="Crucial to convey clamshell closure to channel opening" evidence="13">
    <location>
        <position position="218"/>
    </location>
</feature>
<comment type="subcellular location">
    <subcellularLocation>
        <location evidence="1">Cell membrane</location>
        <topology evidence="1">Multi-pass membrane protein</topology>
    </subcellularLocation>
</comment>
<accession>A0A1I8GXY1</accession>
<dbReference type="GO" id="GO:0038023">
    <property type="term" value="F:signaling receptor activity"/>
    <property type="evidence" value="ECO:0007669"/>
    <property type="project" value="InterPro"/>
</dbReference>
<feature type="binding site" evidence="12">
    <location>
        <position position="238"/>
    </location>
    <ligand>
        <name>L-glutamate</name>
        <dbReference type="ChEBI" id="CHEBI:29985"/>
    </ligand>
</feature>
<evidence type="ECO:0000256" key="9">
    <source>
        <dbReference type="ARBA" id="ARBA00023180"/>
    </source>
</evidence>
<evidence type="ECO:0000256" key="14">
    <source>
        <dbReference type="PIRSR" id="PIRSR601508-3"/>
    </source>
</evidence>
<dbReference type="AlphaFoldDB" id="A0A1I8GXY1"/>
<protein>
    <submittedName>
        <fullName evidence="18">Lig_chan-Glu_bd domain-containing protein</fullName>
    </submittedName>
</protein>
<organism evidence="17 18">
    <name type="scientific">Macrostomum lignano</name>
    <dbReference type="NCBI Taxonomy" id="282301"/>
    <lineage>
        <taxon>Eukaryota</taxon>
        <taxon>Metazoa</taxon>
        <taxon>Spiralia</taxon>
        <taxon>Lophotrochozoa</taxon>
        <taxon>Platyhelminthes</taxon>
        <taxon>Rhabditophora</taxon>
        <taxon>Macrostomorpha</taxon>
        <taxon>Macrostomida</taxon>
        <taxon>Macrostomidae</taxon>
        <taxon>Macrostomum</taxon>
    </lineage>
</organism>
<feature type="disulfide bond" evidence="14">
    <location>
        <begin position="297"/>
        <end position="354"/>
    </location>
</feature>
<keyword evidence="9" id="KW-0325">Glycoprotein</keyword>
<evidence type="ECO:0000256" key="4">
    <source>
        <dbReference type="ARBA" id="ARBA00022692"/>
    </source>
</evidence>
<dbReference type="InterPro" id="IPR052192">
    <property type="entry name" value="Insect_Ionotropic_Sensory_Rcpt"/>
</dbReference>
<dbReference type="GO" id="GO:0005886">
    <property type="term" value="C:plasma membrane"/>
    <property type="evidence" value="ECO:0007669"/>
    <property type="project" value="UniProtKB-SubCell"/>
</dbReference>
<dbReference type="PANTHER" id="PTHR42643:SF30">
    <property type="entry name" value="IONOTROPIC RECEPTOR 40A-RELATED"/>
    <property type="match status" value="1"/>
</dbReference>
<feature type="binding site" evidence="12">
    <location>
        <position position="285"/>
    </location>
    <ligand>
        <name>L-glutamate</name>
        <dbReference type="ChEBI" id="CHEBI:29985"/>
    </ligand>
</feature>
<dbReference type="Gene3D" id="1.10.287.70">
    <property type="match status" value="1"/>
</dbReference>
<evidence type="ECO:0000256" key="8">
    <source>
        <dbReference type="ARBA" id="ARBA00023170"/>
    </source>
</evidence>
<dbReference type="SUPFAM" id="SSF53850">
    <property type="entry name" value="Periplasmic binding protein-like II"/>
    <property type="match status" value="1"/>
</dbReference>
<keyword evidence="7 15" id="KW-0472">Membrane</keyword>
<evidence type="ECO:0000256" key="5">
    <source>
        <dbReference type="ARBA" id="ARBA00022989"/>
    </source>
</evidence>
<dbReference type="GO" id="GO:0015276">
    <property type="term" value="F:ligand-gated monoatomic ion channel activity"/>
    <property type="evidence" value="ECO:0007669"/>
    <property type="project" value="InterPro"/>
</dbReference>
<keyword evidence="8" id="KW-0675">Receptor</keyword>
<dbReference type="InterPro" id="IPR001320">
    <property type="entry name" value="Iontro_rcpt_C"/>
</dbReference>
<reference evidence="18" key="1">
    <citation type="submission" date="2016-11" db="UniProtKB">
        <authorList>
            <consortium name="WormBaseParasite"/>
        </authorList>
    </citation>
    <scope>IDENTIFICATION</scope>
</reference>
<keyword evidence="6" id="KW-0406">Ion transport</keyword>
<evidence type="ECO:0000256" key="13">
    <source>
        <dbReference type="PIRSR" id="PIRSR601508-2"/>
    </source>
</evidence>
<feature type="transmembrane region" description="Helical" evidence="15">
    <location>
        <begin position="117"/>
        <end position="138"/>
    </location>
</feature>
<evidence type="ECO:0000256" key="6">
    <source>
        <dbReference type="ARBA" id="ARBA00023065"/>
    </source>
</evidence>
<dbReference type="Pfam" id="PF10613">
    <property type="entry name" value="Lig_chan-Glu_bd"/>
    <property type="match status" value="1"/>
</dbReference>
<dbReference type="PANTHER" id="PTHR42643">
    <property type="entry name" value="IONOTROPIC RECEPTOR 20A-RELATED"/>
    <property type="match status" value="1"/>
</dbReference>
<evidence type="ECO:0000256" key="2">
    <source>
        <dbReference type="ARBA" id="ARBA00022448"/>
    </source>
</evidence>
<dbReference type="GO" id="GO:0050906">
    <property type="term" value="P:detection of stimulus involved in sensory perception"/>
    <property type="evidence" value="ECO:0007669"/>
    <property type="project" value="UniProtKB-ARBA"/>
</dbReference>
<keyword evidence="3" id="KW-1003">Cell membrane</keyword>